<proteinExistence type="inferred from homology"/>
<dbReference type="SUPFAM" id="SSF53649">
    <property type="entry name" value="Alkaline phosphatase-like"/>
    <property type="match status" value="1"/>
</dbReference>
<dbReference type="GO" id="GO:0004065">
    <property type="term" value="F:arylsulfatase activity"/>
    <property type="evidence" value="ECO:0007669"/>
    <property type="project" value="UniProtKB-EC"/>
</dbReference>
<evidence type="ECO:0000259" key="4">
    <source>
        <dbReference type="Pfam" id="PF16347"/>
    </source>
</evidence>
<accession>A0A5C5WJY1</accession>
<evidence type="ECO:0000256" key="1">
    <source>
        <dbReference type="ARBA" id="ARBA00008779"/>
    </source>
</evidence>
<dbReference type="Gene3D" id="3.40.720.10">
    <property type="entry name" value="Alkaline Phosphatase, subunit A"/>
    <property type="match status" value="1"/>
</dbReference>
<protein>
    <submittedName>
        <fullName evidence="5">Arylsulfatase</fullName>
        <ecNumber evidence="5">3.1.6.1</ecNumber>
    </submittedName>
</protein>
<feature type="chain" id="PRO_5023103943" evidence="3">
    <location>
        <begin position="20"/>
        <end position="529"/>
    </location>
</feature>
<comment type="similarity">
    <text evidence="1">Belongs to the sulfatase family.</text>
</comment>
<dbReference type="InterPro" id="IPR024607">
    <property type="entry name" value="Sulfatase_CS"/>
</dbReference>
<feature type="domain" description="N-sulphoglucosamine sulphohydrolase C-terminal" evidence="4">
    <location>
        <begin position="362"/>
        <end position="516"/>
    </location>
</feature>
<evidence type="ECO:0000256" key="2">
    <source>
        <dbReference type="ARBA" id="ARBA00022801"/>
    </source>
</evidence>
<feature type="signal peptide" evidence="3">
    <location>
        <begin position="1"/>
        <end position="19"/>
    </location>
</feature>
<dbReference type="EMBL" id="SJPI01000002">
    <property type="protein sequence ID" value="TWT51124.1"/>
    <property type="molecule type" value="Genomic_DNA"/>
</dbReference>
<dbReference type="CDD" id="cd16031">
    <property type="entry name" value="G6S_like"/>
    <property type="match status" value="1"/>
</dbReference>
<dbReference type="RefSeq" id="WP_242632151.1">
    <property type="nucleotide sequence ID" value="NZ_SJPI01000002.1"/>
</dbReference>
<comment type="caution">
    <text evidence="5">The sequence shown here is derived from an EMBL/GenBank/DDBJ whole genome shotgun (WGS) entry which is preliminary data.</text>
</comment>
<evidence type="ECO:0000313" key="6">
    <source>
        <dbReference type="Proteomes" id="UP000316598"/>
    </source>
</evidence>
<dbReference type="AlphaFoldDB" id="A0A5C5WJY1"/>
<keyword evidence="3" id="KW-0732">Signal</keyword>
<dbReference type="EC" id="3.1.6.1" evidence="5"/>
<dbReference type="InterPro" id="IPR032506">
    <property type="entry name" value="SGSH_C"/>
</dbReference>
<reference evidence="5 6" key="1">
    <citation type="submission" date="2019-02" db="EMBL/GenBank/DDBJ databases">
        <title>Deep-cultivation of Planctomycetes and their phenomic and genomic characterization uncovers novel biology.</title>
        <authorList>
            <person name="Wiegand S."/>
            <person name="Jogler M."/>
            <person name="Boedeker C."/>
            <person name="Pinto D."/>
            <person name="Vollmers J."/>
            <person name="Rivas-Marin E."/>
            <person name="Kohn T."/>
            <person name="Peeters S.H."/>
            <person name="Heuer A."/>
            <person name="Rast P."/>
            <person name="Oberbeckmann S."/>
            <person name="Bunk B."/>
            <person name="Jeske O."/>
            <person name="Meyerdierks A."/>
            <person name="Storesund J.E."/>
            <person name="Kallscheuer N."/>
            <person name="Luecker S."/>
            <person name="Lage O.M."/>
            <person name="Pohl T."/>
            <person name="Merkel B.J."/>
            <person name="Hornburger P."/>
            <person name="Mueller R.-W."/>
            <person name="Bruemmer F."/>
            <person name="Labrenz M."/>
            <person name="Spormann A.M."/>
            <person name="Op Den Camp H."/>
            <person name="Overmann J."/>
            <person name="Amann R."/>
            <person name="Jetten M.S.M."/>
            <person name="Mascher T."/>
            <person name="Medema M.H."/>
            <person name="Devos D.P."/>
            <person name="Kaster A.-K."/>
            <person name="Ovreas L."/>
            <person name="Rohde M."/>
            <person name="Galperin M.Y."/>
            <person name="Jogler C."/>
        </authorList>
    </citation>
    <scope>NUCLEOTIDE SEQUENCE [LARGE SCALE GENOMIC DNA]</scope>
    <source>
        <strain evidence="5 6">Pla22</strain>
    </source>
</reference>
<dbReference type="PANTHER" id="PTHR43108:SF6">
    <property type="entry name" value="N-SULPHOGLUCOSAMINE SULPHOHYDROLASE"/>
    <property type="match status" value="1"/>
</dbReference>
<dbReference type="PROSITE" id="PS00523">
    <property type="entry name" value="SULFATASE_1"/>
    <property type="match status" value="1"/>
</dbReference>
<dbReference type="Pfam" id="PF16347">
    <property type="entry name" value="SGSH_C"/>
    <property type="match status" value="1"/>
</dbReference>
<dbReference type="PANTHER" id="PTHR43108">
    <property type="entry name" value="N-ACETYLGLUCOSAMINE-6-SULFATASE FAMILY MEMBER"/>
    <property type="match status" value="1"/>
</dbReference>
<evidence type="ECO:0000256" key="3">
    <source>
        <dbReference type="SAM" id="SignalP"/>
    </source>
</evidence>
<dbReference type="PROSITE" id="PS00149">
    <property type="entry name" value="SULFATASE_2"/>
    <property type="match status" value="1"/>
</dbReference>
<evidence type="ECO:0000313" key="5">
    <source>
        <dbReference type="EMBL" id="TWT51124.1"/>
    </source>
</evidence>
<dbReference type="InterPro" id="IPR017850">
    <property type="entry name" value="Alkaline_phosphatase_core_sf"/>
</dbReference>
<name>A0A5C5WJY1_9BACT</name>
<dbReference type="Proteomes" id="UP000316598">
    <property type="component" value="Unassembled WGS sequence"/>
</dbReference>
<keyword evidence="6" id="KW-1185">Reference proteome</keyword>
<keyword evidence="2 5" id="KW-0378">Hydrolase</keyword>
<organism evidence="5 6">
    <name type="scientific">Rubripirellula amarantea</name>
    <dbReference type="NCBI Taxonomy" id="2527999"/>
    <lineage>
        <taxon>Bacteria</taxon>
        <taxon>Pseudomonadati</taxon>
        <taxon>Planctomycetota</taxon>
        <taxon>Planctomycetia</taxon>
        <taxon>Pirellulales</taxon>
        <taxon>Pirellulaceae</taxon>
        <taxon>Rubripirellula</taxon>
    </lineage>
</organism>
<gene>
    <name evidence="5" type="ORF">Pla22_39010</name>
</gene>
<sequence precursor="true">MRHVLILVVLSIVASQLLAAEKPDARPNILFVFSDDHALEAISAYGGRFKDIAPTPNLDRIAREGALFENSFCANSICGPSRACILTGKHSHVNGFRQNSDRFDGDQWCFHKDLGQVGYSTSIIGKWHLGGTPKGFDHWEIFPGQGSYYNPDFLTMDGKRHRENGYATDLVTDKAIDWLNRRDKSKPFLLMCQHKAPHRTFAPALRHLSALDGVKFPEPASLFDDYSTRSSVLGQNQMSIANHLRWTYDLKVRPTEHKGIVLPGPDKGFAIEYQRMNDDQKQAWDQHFAPLNQKFIADFQDGKYSDRTDLTKWLYQRYMQNYLSTIKAVDESVGRLLAYLDDNGLTENTIVIYSSDQGFYLGEHGWYDKRWMFEESFKMPLMVRWPGVVKPGIQPQALVQNIDYAPTFLDVAGVAIPDEVQGRSLLPILSDAGHRPSDWRESLYYHYYESGGEHNVPEHDGVRTDRYKLIHFIETDEWNLFDLEADPHEMNNLYDHPESKDLREQLTRELQRLRDQYQVSSEPVLEPVQ</sequence>